<reference evidence="1 2" key="1">
    <citation type="submission" date="2020-07" db="EMBL/GenBank/DDBJ databases">
        <title>Luteimonas sp. SJ-92.</title>
        <authorList>
            <person name="Huang X.-X."/>
            <person name="Xu L."/>
            <person name="Sun J.-Q."/>
        </authorList>
    </citation>
    <scope>NUCLEOTIDE SEQUENCE [LARGE SCALE GENOMIC DNA]</scope>
    <source>
        <strain evidence="1 2">SJ-92</strain>
    </source>
</reference>
<gene>
    <name evidence="1" type="ORF">H0E84_06695</name>
</gene>
<dbReference type="EMBL" id="JACCKA010000047">
    <property type="protein sequence ID" value="NZA26069.1"/>
    <property type="molecule type" value="Genomic_DNA"/>
</dbReference>
<organism evidence="1 2">
    <name type="scientific">Luteimonas salinisoli</name>
    <dbReference type="NCBI Taxonomy" id="2752307"/>
    <lineage>
        <taxon>Bacteria</taxon>
        <taxon>Pseudomonadati</taxon>
        <taxon>Pseudomonadota</taxon>
        <taxon>Gammaproteobacteria</taxon>
        <taxon>Lysobacterales</taxon>
        <taxon>Lysobacteraceae</taxon>
        <taxon>Luteimonas</taxon>
    </lineage>
</organism>
<dbReference type="AlphaFoldDB" id="A0A853JBQ0"/>
<keyword evidence="2" id="KW-1185">Reference proteome</keyword>
<dbReference type="Pfam" id="PF20228">
    <property type="entry name" value="DUF6587"/>
    <property type="match status" value="1"/>
</dbReference>
<dbReference type="RefSeq" id="WP_180677866.1">
    <property type="nucleotide sequence ID" value="NZ_JACCKA010000047.1"/>
</dbReference>
<evidence type="ECO:0000313" key="2">
    <source>
        <dbReference type="Proteomes" id="UP000578091"/>
    </source>
</evidence>
<accession>A0A853JBQ0</accession>
<dbReference type="InterPro" id="IPR046494">
    <property type="entry name" value="DUF6587"/>
</dbReference>
<evidence type="ECO:0000313" key="1">
    <source>
        <dbReference type="EMBL" id="NZA26069.1"/>
    </source>
</evidence>
<name>A0A853JBQ0_9GAMM</name>
<protein>
    <submittedName>
        <fullName evidence="1">Uncharacterized protein</fullName>
    </submittedName>
</protein>
<dbReference type="Proteomes" id="UP000578091">
    <property type="component" value="Unassembled WGS sequence"/>
</dbReference>
<sequence length="83" mass="8357">MDASTVLQHAAVALAVASSAWVVLAKQVPGTARRLRAAAALAVLRHSRAPWSRALGRRIAPAAARAGDACGGCDGCGPGDAQR</sequence>
<comment type="caution">
    <text evidence="1">The sequence shown here is derived from an EMBL/GenBank/DDBJ whole genome shotgun (WGS) entry which is preliminary data.</text>
</comment>
<proteinExistence type="predicted"/>